<organism evidence="7 8">
    <name type="scientific">Mordavella massiliensis</name>
    <dbReference type="NCBI Taxonomy" id="1871024"/>
    <lineage>
        <taxon>Bacteria</taxon>
        <taxon>Bacillati</taxon>
        <taxon>Bacillota</taxon>
        <taxon>Clostridia</taxon>
        <taxon>Eubacteriales</taxon>
        <taxon>Clostridiaceae</taxon>
        <taxon>Mordavella</taxon>
    </lineage>
</organism>
<dbReference type="PRINTS" id="PR00834">
    <property type="entry name" value="PROTEASES2C"/>
</dbReference>
<dbReference type="AlphaFoldDB" id="A0A938X957"/>
<keyword evidence="2 7" id="KW-0645">Protease</keyword>
<keyword evidence="3" id="KW-0378">Hydrolase</keyword>
<dbReference type="PANTHER" id="PTHR22939">
    <property type="entry name" value="SERINE PROTEASE FAMILY S1C HTRA-RELATED"/>
    <property type="match status" value="1"/>
</dbReference>
<proteinExistence type="inferred from homology"/>
<feature type="region of interest" description="Disordered" evidence="4">
    <location>
        <begin position="73"/>
        <end position="102"/>
    </location>
</feature>
<dbReference type="Gene3D" id="2.40.10.120">
    <property type="match status" value="1"/>
</dbReference>
<dbReference type="Proteomes" id="UP000705508">
    <property type="component" value="Unassembled WGS sequence"/>
</dbReference>
<dbReference type="GO" id="GO:0006508">
    <property type="term" value="P:proteolysis"/>
    <property type="evidence" value="ECO:0007669"/>
    <property type="project" value="UniProtKB-KW"/>
</dbReference>
<evidence type="ECO:0000256" key="5">
    <source>
        <dbReference type="SAM" id="Phobius"/>
    </source>
</evidence>
<dbReference type="InterPro" id="IPR001478">
    <property type="entry name" value="PDZ"/>
</dbReference>
<feature type="transmembrane region" description="Helical" evidence="5">
    <location>
        <begin position="46"/>
        <end position="68"/>
    </location>
</feature>
<feature type="domain" description="PDZ" evidence="6">
    <location>
        <begin position="320"/>
        <end position="411"/>
    </location>
</feature>
<evidence type="ECO:0000313" key="8">
    <source>
        <dbReference type="Proteomes" id="UP000705508"/>
    </source>
</evidence>
<name>A0A938X957_9CLOT</name>
<comment type="caution">
    <text evidence="7">The sequence shown here is derived from an EMBL/GenBank/DDBJ whole genome shotgun (WGS) entry which is preliminary data.</text>
</comment>
<dbReference type="GO" id="GO:0004252">
    <property type="term" value="F:serine-type endopeptidase activity"/>
    <property type="evidence" value="ECO:0007669"/>
    <property type="project" value="InterPro"/>
</dbReference>
<comment type="similarity">
    <text evidence="1">Belongs to the peptidase S1C family.</text>
</comment>
<dbReference type="RefSeq" id="WP_204905177.1">
    <property type="nucleotide sequence ID" value="NZ_JACJKS010000001.1"/>
</dbReference>
<feature type="compositionally biased region" description="Acidic residues" evidence="4">
    <location>
        <begin position="82"/>
        <end position="98"/>
    </location>
</feature>
<evidence type="ECO:0000256" key="1">
    <source>
        <dbReference type="ARBA" id="ARBA00010541"/>
    </source>
</evidence>
<feature type="compositionally biased region" description="Basic and acidic residues" evidence="4">
    <location>
        <begin position="1"/>
        <end position="14"/>
    </location>
</feature>
<dbReference type="InterPro" id="IPR036034">
    <property type="entry name" value="PDZ_sf"/>
</dbReference>
<keyword evidence="5" id="KW-0812">Transmembrane</keyword>
<keyword evidence="5" id="KW-0472">Membrane</keyword>
<evidence type="ECO:0000256" key="2">
    <source>
        <dbReference type="ARBA" id="ARBA00022670"/>
    </source>
</evidence>
<evidence type="ECO:0000256" key="4">
    <source>
        <dbReference type="SAM" id="MobiDB-lite"/>
    </source>
</evidence>
<evidence type="ECO:0000313" key="7">
    <source>
        <dbReference type="EMBL" id="MBM6947116.1"/>
    </source>
</evidence>
<dbReference type="SUPFAM" id="SSF50156">
    <property type="entry name" value="PDZ domain-like"/>
    <property type="match status" value="1"/>
</dbReference>
<evidence type="ECO:0000256" key="3">
    <source>
        <dbReference type="ARBA" id="ARBA00022801"/>
    </source>
</evidence>
<reference evidence="7" key="2">
    <citation type="journal article" date="2021" name="Sci. Rep.">
        <title>The distribution of antibiotic resistance genes in chicken gut microbiota commensals.</title>
        <authorList>
            <person name="Juricova H."/>
            <person name="Matiasovicova J."/>
            <person name="Kubasova T."/>
            <person name="Cejkova D."/>
            <person name="Rychlik I."/>
        </authorList>
    </citation>
    <scope>NUCLEOTIDE SEQUENCE</scope>
    <source>
        <strain evidence="7">An582</strain>
    </source>
</reference>
<dbReference type="PANTHER" id="PTHR22939:SF129">
    <property type="entry name" value="SERINE PROTEASE HTRA2, MITOCHONDRIAL"/>
    <property type="match status" value="1"/>
</dbReference>
<reference evidence="7" key="1">
    <citation type="submission" date="2020-08" db="EMBL/GenBank/DDBJ databases">
        <authorList>
            <person name="Cejkova D."/>
            <person name="Kubasova T."/>
            <person name="Jahodarova E."/>
            <person name="Rychlik I."/>
        </authorList>
    </citation>
    <scope>NUCLEOTIDE SEQUENCE</scope>
    <source>
        <strain evidence="7">An582</strain>
    </source>
</reference>
<gene>
    <name evidence="7" type="ORF">H6A20_00365</name>
</gene>
<protein>
    <submittedName>
        <fullName evidence="7">Serine protease</fullName>
    </submittedName>
</protein>
<keyword evidence="5" id="KW-1133">Transmembrane helix</keyword>
<dbReference type="SMART" id="SM00228">
    <property type="entry name" value="PDZ"/>
    <property type="match status" value="1"/>
</dbReference>
<dbReference type="Pfam" id="PF13365">
    <property type="entry name" value="Trypsin_2"/>
    <property type="match status" value="1"/>
</dbReference>
<sequence>MEYREDPEKKKEENQDVGEEEFSFIQETIKDENGGYRKVRAAVLRCAGLGLLFGLAASLGFCALKPWAEEQFSGSPEKITIPEEEEEETAQNEEEEPQEPSPVLTVDDYREMNRALVDVANTLNRSMVEISVQVPQLEDTEGGFLDEDSVAGVIFEDNGAELLVAGRSISVPEEGALQARLADGKSYNITVKRQDTNLGIAVYAIAKNALPDTAWGQIQTAALGSSGGMSKGEMVIAAGSPFGYYGGLGFGIISSNRESVDRADGDYSLLCTDIGGSSAGTGVLANTEGEIVGLIDQERFFEGGEAGPVTAYGISDLKDALEFLSNNQAVPYIGVYGVTVTEELTSGQGIPSGVYVREVAADSPAMAAGIQSGDVITQVDGSKVTTLSGYSSALMQLAEGDEIRIRGQRQGTGGYVDITFRVTVGSKG</sequence>
<dbReference type="Gene3D" id="2.30.42.10">
    <property type="match status" value="1"/>
</dbReference>
<dbReference type="PROSITE" id="PS50106">
    <property type="entry name" value="PDZ"/>
    <property type="match status" value="1"/>
</dbReference>
<dbReference type="SUPFAM" id="SSF50494">
    <property type="entry name" value="Trypsin-like serine proteases"/>
    <property type="match status" value="1"/>
</dbReference>
<dbReference type="Pfam" id="PF13180">
    <property type="entry name" value="PDZ_2"/>
    <property type="match status" value="1"/>
</dbReference>
<evidence type="ECO:0000259" key="6">
    <source>
        <dbReference type="PROSITE" id="PS50106"/>
    </source>
</evidence>
<dbReference type="EMBL" id="JACJKS010000001">
    <property type="protein sequence ID" value="MBM6947116.1"/>
    <property type="molecule type" value="Genomic_DNA"/>
</dbReference>
<accession>A0A938X957</accession>
<feature type="region of interest" description="Disordered" evidence="4">
    <location>
        <begin position="1"/>
        <end position="20"/>
    </location>
</feature>
<dbReference type="InterPro" id="IPR009003">
    <property type="entry name" value="Peptidase_S1_PA"/>
</dbReference>
<dbReference type="InterPro" id="IPR001940">
    <property type="entry name" value="Peptidase_S1C"/>
</dbReference>